<organism evidence="2 3">
    <name type="scientific">Cephalotus follicularis</name>
    <name type="common">Albany pitcher plant</name>
    <dbReference type="NCBI Taxonomy" id="3775"/>
    <lineage>
        <taxon>Eukaryota</taxon>
        <taxon>Viridiplantae</taxon>
        <taxon>Streptophyta</taxon>
        <taxon>Embryophyta</taxon>
        <taxon>Tracheophyta</taxon>
        <taxon>Spermatophyta</taxon>
        <taxon>Magnoliopsida</taxon>
        <taxon>eudicotyledons</taxon>
        <taxon>Gunneridae</taxon>
        <taxon>Pentapetalae</taxon>
        <taxon>rosids</taxon>
        <taxon>fabids</taxon>
        <taxon>Oxalidales</taxon>
        <taxon>Cephalotaceae</taxon>
        <taxon>Cephalotus</taxon>
    </lineage>
</organism>
<comment type="caution">
    <text evidence="2">The sequence shown here is derived from an EMBL/GenBank/DDBJ whole genome shotgun (WGS) entry which is preliminary data.</text>
</comment>
<feature type="region of interest" description="Disordered" evidence="1">
    <location>
        <begin position="155"/>
        <end position="194"/>
    </location>
</feature>
<dbReference type="Proteomes" id="UP000187406">
    <property type="component" value="Unassembled WGS sequence"/>
</dbReference>
<evidence type="ECO:0000313" key="2">
    <source>
        <dbReference type="EMBL" id="GAV76785.1"/>
    </source>
</evidence>
<accession>A0A1Q3C962</accession>
<feature type="compositionally biased region" description="Polar residues" evidence="1">
    <location>
        <begin position="164"/>
        <end position="173"/>
    </location>
</feature>
<name>A0A1Q3C962_CEPFO</name>
<evidence type="ECO:0000256" key="1">
    <source>
        <dbReference type="SAM" id="MobiDB-lite"/>
    </source>
</evidence>
<dbReference type="PANTHER" id="PTHR47481:SF36">
    <property type="entry name" value="CCHC-TYPE DOMAIN-CONTAINING PROTEIN"/>
    <property type="match status" value="1"/>
</dbReference>
<keyword evidence="3" id="KW-1185">Reference proteome</keyword>
<dbReference type="OrthoDB" id="1626798at2759"/>
<dbReference type="Pfam" id="PF14223">
    <property type="entry name" value="Retrotran_gag_2"/>
    <property type="match status" value="1"/>
</dbReference>
<proteinExistence type="predicted"/>
<gene>
    <name evidence="2" type="ORF">CFOL_v3_20258</name>
</gene>
<dbReference type="PANTHER" id="PTHR47481">
    <property type="match status" value="1"/>
</dbReference>
<dbReference type="InParanoid" id="A0A1Q3C962"/>
<evidence type="ECO:0000313" key="3">
    <source>
        <dbReference type="Proteomes" id="UP000187406"/>
    </source>
</evidence>
<protein>
    <submittedName>
        <fullName evidence="2">UBN2 domain-containing protein</fullName>
    </submittedName>
</protein>
<feature type="non-terminal residue" evidence="2">
    <location>
        <position position="1"/>
    </location>
</feature>
<dbReference type="AlphaFoldDB" id="A0A1Q3C962"/>
<reference evidence="3" key="1">
    <citation type="submission" date="2016-04" db="EMBL/GenBank/DDBJ databases">
        <title>Cephalotus genome sequencing.</title>
        <authorList>
            <person name="Fukushima K."/>
            <person name="Hasebe M."/>
            <person name="Fang X."/>
        </authorList>
    </citation>
    <scope>NUCLEOTIDE SEQUENCE [LARGE SCALE GENOMIC DNA]</scope>
    <source>
        <strain evidence="3">cv. St1</strain>
    </source>
</reference>
<dbReference type="EMBL" id="BDDD01001527">
    <property type="protein sequence ID" value="GAV76785.1"/>
    <property type="molecule type" value="Genomic_DNA"/>
</dbReference>
<sequence>REWKIKAGKAMFMLKATIQKEMLDLIREAKTPEEAWDAFATLFAEINVARLQMLENEIGSITQDNMTISQYFMKVKGICNDIGQLDVESKISDARKRQIIICGLKPKYNGFITAIQGWHVQPSLLELESLLANQESLAKQMAGVSMKPNEEVLFTGKGYKQKPRTGQGSSQGMEASKNGESPKKSWTVMHLRKR</sequence>